<reference evidence="1" key="1">
    <citation type="submission" date="2017-02" db="EMBL/GenBank/DDBJ databases">
        <title>Delving into the versatile metabolic prowess of the omnipresent phylum Bacteroidetes.</title>
        <authorList>
            <person name="Nobu M.K."/>
            <person name="Mei R."/>
            <person name="Narihiro T."/>
            <person name="Kuroda K."/>
            <person name="Liu W.-T."/>
        </authorList>
    </citation>
    <scope>NUCLEOTIDE SEQUENCE</scope>
    <source>
        <strain evidence="1">ADurb.Bin417</strain>
    </source>
</reference>
<gene>
    <name evidence="1" type="ORF">BWY73_01318</name>
</gene>
<dbReference type="EMBL" id="MWAK01000259">
    <property type="protein sequence ID" value="OPZ90436.1"/>
    <property type="molecule type" value="Genomic_DNA"/>
</dbReference>
<dbReference type="AlphaFoldDB" id="A0A1V5MB83"/>
<evidence type="ECO:0000313" key="1">
    <source>
        <dbReference type="EMBL" id="OPZ90436.1"/>
    </source>
</evidence>
<name>A0A1V5MB83_UNCT6</name>
<proteinExistence type="predicted"/>
<dbReference type="Proteomes" id="UP000485484">
    <property type="component" value="Unassembled WGS sequence"/>
</dbReference>
<organism evidence="1">
    <name type="scientific">candidate division TA06 bacterium ADurb.Bin417</name>
    <dbReference type="NCBI Taxonomy" id="1852828"/>
    <lineage>
        <taxon>Bacteria</taxon>
        <taxon>Bacteria division TA06</taxon>
    </lineage>
</organism>
<accession>A0A1V5MB83</accession>
<sequence>MVEPIKTVYRGSESAREYTVISRHDYHFPVSILDGRKRIILRINRAEGQQPIDFPFDLDRIP</sequence>
<comment type="caution">
    <text evidence="1">The sequence shown here is derived from an EMBL/GenBank/DDBJ whole genome shotgun (WGS) entry which is preliminary data.</text>
</comment>
<protein>
    <submittedName>
        <fullName evidence="1">Uncharacterized protein</fullName>
    </submittedName>
</protein>